<evidence type="ECO:0000259" key="1">
    <source>
        <dbReference type="Pfam" id="PF12680"/>
    </source>
</evidence>
<dbReference type="Gene3D" id="3.10.450.50">
    <property type="match status" value="1"/>
</dbReference>
<dbReference type="PANTHER" id="PTHR41252:SF1">
    <property type="entry name" value="BLR2505 PROTEIN"/>
    <property type="match status" value="1"/>
</dbReference>
<dbReference type="RefSeq" id="WP_133186316.1">
    <property type="nucleotide sequence ID" value="NZ_SMOD01000027.1"/>
</dbReference>
<comment type="caution">
    <text evidence="2">The sequence shown here is derived from an EMBL/GenBank/DDBJ whole genome shotgun (WGS) entry which is preliminary data.</text>
</comment>
<gene>
    <name evidence="2" type="ORF">E1N52_29035</name>
</gene>
<protein>
    <submittedName>
        <fullName evidence="2">Nuclear transport factor 2 family protein</fullName>
    </submittedName>
</protein>
<dbReference type="PANTHER" id="PTHR41252">
    <property type="entry name" value="BLR2505 PROTEIN"/>
    <property type="match status" value="1"/>
</dbReference>
<dbReference type="OrthoDB" id="8451859at2"/>
<dbReference type="InterPro" id="IPR037401">
    <property type="entry name" value="SnoaL-like"/>
</dbReference>
<organism evidence="2 3">
    <name type="scientific">Paraburkholderia guartelaensis</name>
    <dbReference type="NCBI Taxonomy" id="2546446"/>
    <lineage>
        <taxon>Bacteria</taxon>
        <taxon>Pseudomonadati</taxon>
        <taxon>Pseudomonadota</taxon>
        <taxon>Betaproteobacteria</taxon>
        <taxon>Burkholderiales</taxon>
        <taxon>Burkholderiaceae</taxon>
        <taxon>Paraburkholderia</taxon>
    </lineage>
</organism>
<evidence type="ECO:0000313" key="3">
    <source>
        <dbReference type="Proteomes" id="UP000295606"/>
    </source>
</evidence>
<dbReference type="AlphaFoldDB" id="A0A4R5L724"/>
<dbReference type="EMBL" id="SMOD01000027">
    <property type="protein sequence ID" value="TDG04505.1"/>
    <property type="molecule type" value="Genomic_DNA"/>
</dbReference>
<dbReference type="Proteomes" id="UP000295606">
    <property type="component" value="Unassembled WGS sequence"/>
</dbReference>
<dbReference type="Pfam" id="PF12680">
    <property type="entry name" value="SnoaL_2"/>
    <property type="match status" value="1"/>
</dbReference>
<name>A0A4R5L724_9BURK</name>
<reference evidence="2 3" key="1">
    <citation type="submission" date="2019-03" db="EMBL/GenBank/DDBJ databases">
        <title>Paraburkholderia sp. isolated from native Mimosa gymnas in Guartela State Park, Brazil.</title>
        <authorList>
            <person name="Paulitsch F."/>
            <person name="Hungria M."/>
            <person name="Delamuta J.R.M."/>
            <person name="Ribeiro R.A."/>
            <person name="Dall'Agnol R."/>
            <person name="Silva J.S.B."/>
        </authorList>
    </citation>
    <scope>NUCLEOTIDE SEQUENCE [LARGE SCALE GENOMIC DNA]</scope>
    <source>
        <strain evidence="2 3">CNPSo 3008</strain>
    </source>
</reference>
<sequence length="142" mass="16356">MKYPEIIDACRTAFTGFERNDKTDLVALLADDVVFEFSDSLPYGGTYHGKAEFLAFWKHVYHEWEYFNYDARAVLEAENYIIVPVIARAKSRNGFSMENEHLFLFQVRDGQIVHGRIYADTARGRDIIEGQAPRSFPKVILG</sequence>
<proteinExistence type="predicted"/>
<dbReference type="SUPFAM" id="SSF54427">
    <property type="entry name" value="NTF2-like"/>
    <property type="match status" value="1"/>
</dbReference>
<evidence type="ECO:0000313" key="2">
    <source>
        <dbReference type="EMBL" id="TDG04505.1"/>
    </source>
</evidence>
<feature type="domain" description="SnoaL-like" evidence="1">
    <location>
        <begin position="12"/>
        <end position="114"/>
    </location>
</feature>
<dbReference type="InterPro" id="IPR032710">
    <property type="entry name" value="NTF2-like_dom_sf"/>
</dbReference>
<accession>A0A4R5L724</accession>